<evidence type="ECO:0000313" key="2">
    <source>
        <dbReference type="EMBL" id="RSL29821.1"/>
    </source>
</evidence>
<dbReference type="EMBL" id="RBVX01000050">
    <property type="protein sequence ID" value="RSL29821.1"/>
    <property type="molecule type" value="Genomic_DNA"/>
</dbReference>
<comment type="caution">
    <text evidence="2">The sequence shown here is derived from an EMBL/GenBank/DDBJ whole genome shotgun (WGS) entry which is preliminary data.</text>
</comment>
<dbReference type="AlphaFoldDB" id="A0A428MUL1"/>
<dbReference type="SMART" id="SM00881">
    <property type="entry name" value="CoA_binding"/>
    <property type="match status" value="1"/>
</dbReference>
<dbReference type="Gene3D" id="3.40.50.720">
    <property type="entry name" value="NAD(P)-binding Rossmann-like Domain"/>
    <property type="match status" value="1"/>
</dbReference>
<name>A0A428MUL1_9BACI</name>
<dbReference type="Proteomes" id="UP000275076">
    <property type="component" value="Unassembled WGS sequence"/>
</dbReference>
<dbReference type="SUPFAM" id="SSF51735">
    <property type="entry name" value="NAD(P)-binding Rossmann-fold domains"/>
    <property type="match status" value="1"/>
</dbReference>
<organism evidence="2 3">
    <name type="scientific">Salibacterium salarium</name>
    <dbReference type="NCBI Taxonomy" id="284579"/>
    <lineage>
        <taxon>Bacteria</taxon>
        <taxon>Bacillati</taxon>
        <taxon>Bacillota</taxon>
        <taxon>Bacilli</taxon>
        <taxon>Bacillales</taxon>
        <taxon>Bacillaceae</taxon>
    </lineage>
</organism>
<reference evidence="2 3" key="1">
    <citation type="submission" date="2018-10" db="EMBL/GenBank/DDBJ databases">
        <title>Draft genome sequence of Bacillus salarius IM0101, isolated from a hypersaline soil in Inner Mongolia, China.</title>
        <authorList>
            <person name="Yamprayoonswat W."/>
            <person name="Boonvisut S."/>
            <person name="Jumpathong W."/>
            <person name="Sittihan S."/>
            <person name="Ruangsuj P."/>
            <person name="Wanthongcharoen S."/>
            <person name="Thongpramul N."/>
            <person name="Pimmason S."/>
            <person name="Yu B."/>
            <person name="Yasawong M."/>
        </authorList>
    </citation>
    <scope>NUCLEOTIDE SEQUENCE [LARGE SCALE GENOMIC DNA]</scope>
    <source>
        <strain evidence="2 3">IM0101</strain>
    </source>
</reference>
<evidence type="ECO:0000313" key="3">
    <source>
        <dbReference type="Proteomes" id="UP000275076"/>
    </source>
</evidence>
<dbReference type="PANTHER" id="PTHR33303:SF2">
    <property type="entry name" value="COA-BINDING DOMAIN-CONTAINING PROTEIN"/>
    <property type="match status" value="1"/>
</dbReference>
<gene>
    <name evidence="2" type="ORF">D7Z54_29150</name>
</gene>
<keyword evidence="3" id="KW-1185">Reference proteome</keyword>
<dbReference type="InterPro" id="IPR036291">
    <property type="entry name" value="NAD(P)-bd_dom_sf"/>
</dbReference>
<dbReference type="InterPro" id="IPR003781">
    <property type="entry name" value="CoA-bd"/>
</dbReference>
<feature type="domain" description="CoA-binding" evidence="1">
    <location>
        <begin position="16"/>
        <end position="110"/>
    </location>
</feature>
<sequence>MSQITNPNQEKIAEILKASKTIAVVGLSDNPSRTSYQVSKVMQQSGYSIIPVNPNVSEVLGIHAVPSLKDIKTPVDIVDVFRRSEHLPAIAKEAADMDITPNVFWTQLGLENEEAFRIAENEGMIVIMNKCIKVEHSMIK</sequence>
<evidence type="ECO:0000259" key="1">
    <source>
        <dbReference type="SMART" id="SM00881"/>
    </source>
</evidence>
<dbReference type="RefSeq" id="WP_125561772.1">
    <property type="nucleotide sequence ID" value="NZ_RBVX01000050.1"/>
</dbReference>
<dbReference type="Pfam" id="PF13380">
    <property type="entry name" value="CoA_binding_2"/>
    <property type="match status" value="1"/>
</dbReference>
<dbReference type="OrthoDB" id="9804695at2"/>
<dbReference type="PANTHER" id="PTHR33303">
    <property type="entry name" value="CYTOPLASMIC PROTEIN-RELATED"/>
    <property type="match status" value="1"/>
</dbReference>
<accession>A0A428MUL1</accession>
<proteinExistence type="predicted"/>
<protein>
    <submittedName>
        <fullName evidence="2">CoA-binding protein</fullName>
    </submittedName>
</protein>